<feature type="transmembrane region" description="Helical" evidence="7">
    <location>
        <begin position="112"/>
        <end position="137"/>
    </location>
</feature>
<accession>A0A0N9HTQ3</accession>
<evidence type="ECO:0000256" key="1">
    <source>
        <dbReference type="ARBA" id="ARBA00004651"/>
    </source>
</evidence>
<dbReference type="KEGG" id="kphy:AOZ06_17955"/>
<dbReference type="GO" id="GO:0016682">
    <property type="term" value="F:oxidoreductase activity, acting on diphenols and related substances as donors, oxygen as acceptor"/>
    <property type="evidence" value="ECO:0007669"/>
    <property type="project" value="TreeGrafter"/>
</dbReference>
<proteinExistence type="inferred from homology"/>
<dbReference type="InterPro" id="IPR003317">
    <property type="entry name" value="Cyt-d_oxidase_su2"/>
</dbReference>
<feature type="transmembrane region" description="Helical" evidence="7">
    <location>
        <begin position="157"/>
        <end position="180"/>
    </location>
</feature>
<reference evidence="8 9" key="1">
    <citation type="submission" date="2015-07" db="EMBL/GenBank/DDBJ databases">
        <title>Genome sequencing of Kibdelosporangium phytohabitans.</title>
        <authorList>
            <person name="Qin S."/>
            <person name="Xing K."/>
        </authorList>
    </citation>
    <scope>NUCLEOTIDE SEQUENCE [LARGE SCALE GENOMIC DNA]</scope>
    <source>
        <strain evidence="8 9">KLBMP1111</strain>
    </source>
</reference>
<keyword evidence="9" id="KW-1185">Reference proteome</keyword>
<comment type="subcellular location">
    <subcellularLocation>
        <location evidence="1">Cell membrane</location>
        <topology evidence="1">Multi-pass membrane protein</topology>
    </subcellularLocation>
</comment>
<dbReference type="STRING" id="860235.AOZ06_17955"/>
<dbReference type="AlphaFoldDB" id="A0A0N9HTQ3"/>
<dbReference type="PANTHER" id="PTHR43141">
    <property type="entry name" value="CYTOCHROME BD2 SUBUNIT II"/>
    <property type="match status" value="1"/>
</dbReference>
<evidence type="ECO:0000256" key="6">
    <source>
        <dbReference type="ARBA" id="ARBA00023136"/>
    </source>
</evidence>
<evidence type="ECO:0000256" key="5">
    <source>
        <dbReference type="ARBA" id="ARBA00022989"/>
    </source>
</evidence>
<feature type="transmembrane region" description="Helical" evidence="7">
    <location>
        <begin position="6"/>
        <end position="26"/>
    </location>
</feature>
<dbReference type="EMBL" id="CP012752">
    <property type="protein sequence ID" value="ALG08549.1"/>
    <property type="molecule type" value="Genomic_DNA"/>
</dbReference>
<dbReference type="GO" id="GO:0019646">
    <property type="term" value="P:aerobic electron transport chain"/>
    <property type="evidence" value="ECO:0007669"/>
    <property type="project" value="TreeGrafter"/>
</dbReference>
<dbReference type="OrthoDB" id="9776710at2"/>
<keyword evidence="5 7" id="KW-1133">Transmembrane helix</keyword>
<dbReference type="GO" id="GO:0005886">
    <property type="term" value="C:plasma membrane"/>
    <property type="evidence" value="ECO:0007669"/>
    <property type="project" value="UniProtKB-SubCell"/>
</dbReference>
<evidence type="ECO:0008006" key="10">
    <source>
        <dbReference type="Google" id="ProtNLM"/>
    </source>
</evidence>
<organism evidence="8 9">
    <name type="scientific">Kibdelosporangium phytohabitans</name>
    <dbReference type="NCBI Taxonomy" id="860235"/>
    <lineage>
        <taxon>Bacteria</taxon>
        <taxon>Bacillati</taxon>
        <taxon>Actinomycetota</taxon>
        <taxon>Actinomycetes</taxon>
        <taxon>Pseudonocardiales</taxon>
        <taxon>Pseudonocardiaceae</taxon>
        <taxon>Kibdelosporangium</taxon>
    </lineage>
</organism>
<evidence type="ECO:0000313" key="9">
    <source>
        <dbReference type="Proteomes" id="UP000063699"/>
    </source>
</evidence>
<gene>
    <name evidence="8" type="ORF">AOZ06_17955</name>
</gene>
<feature type="transmembrane region" description="Helical" evidence="7">
    <location>
        <begin position="47"/>
        <end position="70"/>
    </location>
</feature>
<feature type="transmembrane region" description="Helical" evidence="7">
    <location>
        <begin position="192"/>
        <end position="215"/>
    </location>
</feature>
<dbReference type="Pfam" id="PF02322">
    <property type="entry name" value="Cyt_bd_oxida_II"/>
    <property type="match status" value="1"/>
</dbReference>
<dbReference type="GO" id="GO:0070069">
    <property type="term" value="C:cytochrome complex"/>
    <property type="evidence" value="ECO:0007669"/>
    <property type="project" value="TreeGrafter"/>
</dbReference>
<comment type="similarity">
    <text evidence="2">Belongs to the cytochrome ubiquinol oxidase subunit 2 family.</text>
</comment>
<dbReference type="PANTHER" id="PTHR43141:SF4">
    <property type="entry name" value="CYTOCHROME BD2 SUBUNIT II"/>
    <property type="match status" value="1"/>
</dbReference>
<feature type="transmembrane region" description="Helical" evidence="7">
    <location>
        <begin position="248"/>
        <end position="271"/>
    </location>
</feature>
<feature type="transmembrane region" description="Helical" evidence="7">
    <location>
        <begin position="221"/>
        <end position="241"/>
    </location>
</feature>
<keyword evidence="3" id="KW-1003">Cell membrane</keyword>
<sequence length="328" mass="34362">MSLEMVWLVLMGLVLGAYFVLGGYDYGTQILYPLVGRDERGRRVVRAALGPFFFGNEVWLIAFTGVLFGAFPMLEGTLISGLYPLFLLLLLGLVVGKAAVQLRGLVRNARAWDGLIVAGGLIAATSWGLVIGALLNGVPYGTDGVVTLDWSDVVNPFVVMAGVSNVILLCAHGAVFLTLRVSGDIVERAGKLARPLLLAAIASVAVTAALSGGTAVTQPTAALLVVAVLVVALTAAVFLAARDRSGWAFVATSLSALLPVPLVGLGLYPYFLVSAEGGMTIAQGAADQATLVTLLPFGLALVPVIVAYQAWSWWLFRGRVSPATPTYF</sequence>
<feature type="transmembrane region" description="Helical" evidence="7">
    <location>
        <begin position="82"/>
        <end position="100"/>
    </location>
</feature>
<evidence type="ECO:0000256" key="3">
    <source>
        <dbReference type="ARBA" id="ARBA00022475"/>
    </source>
</evidence>
<evidence type="ECO:0000256" key="7">
    <source>
        <dbReference type="SAM" id="Phobius"/>
    </source>
</evidence>
<dbReference type="RefSeq" id="WP_054290456.1">
    <property type="nucleotide sequence ID" value="NZ_CP012752.1"/>
</dbReference>
<evidence type="ECO:0000313" key="8">
    <source>
        <dbReference type="EMBL" id="ALG08549.1"/>
    </source>
</evidence>
<dbReference type="GO" id="GO:0009055">
    <property type="term" value="F:electron transfer activity"/>
    <property type="evidence" value="ECO:0007669"/>
    <property type="project" value="TreeGrafter"/>
</dbReference>
<evidence type="ECO:0000256" key="2">
    <source>
        <dbReference type="ARBA" id="ARBA00007543"/>
    </source>
</evidence>
<protein>
    <recommendedName>
        <fullName evidence="10">Cytochrome d ubiquinol oxidase subunit II</fullName>
    </recommendedName>
</protein>
<keyword evidence="4 7" id="KW-0812">Transmembrane</keyword>
<name>A0A0N9HTQ3_9PSEU</name>
<feature type="transmembrane region" description="Helical" evidence="7">
    <location>
        <begin position="291"/>
        <end position="311"/>
    </location>
</feature>
<dbReference type="Proteomes" id="UP000063699">
    <property type="component" value="Chromosome"/>
</dbReference>
<keyword evidence="6 7" id="KW-0472">Membrane</keyword>
<dbReference type="NCBIfam" id="TIGR00203">
    <property type="entry name" value="cydB"/>
    <property type="match status" value="1"/>
</dbReference>
<evidence type="ECO:0000256" key="4">
    <source>
        <dbReference type="ARBA" id="ARBA00022692"/>
    </source>
</evidence>